<accession>A0A7N2LFX7</accession>
<evidence type="ECO:0000313" key="3">
    <source>
        <dbReference type="Proteomes" id="UP000594261"/>
    </source>
</evidence>
<dbReference type="AlphaFoldDB" id="A0A7N2LFX7"/>
<reference evidence="2 3" key="1">
    <citation type="journal article" date="2016" name="G3 (Bethesda)">
        <title>First Draft Assembly and Annotation of the Genome of a California Endemic Oak Quercus lobata Nee (Fagaceae).</title>
        <authorList>
            <person name="Sork V.L."/>
            <person name="Fitz-Gibbon S.T."/>
            <person name="Puiu D."/>
            <person name="Crepeau M."/>
            <person name="Gugger P.F."/>
            <person name="Sherman R."/>
            <person name="Stevens K."/>
            <person name="Langley C.H."/>
            <person name="Pellegrini M."/>
            <person name="Salzberg S.L."/>
        </authorList>
    </citation>
    <scope>NUCLEOTIDE SEQUENCE [LARGE SCALE GENOMIC DNA]</scope>
    <source>
        <strain evidence="2 3">cv. SW786</strain>
    </source>
</reference>
<name>A0A7N2LFX7_QUELO</name>
<dbReference type="EnsemblPlants" id="QL04p038525:mrna">
    <property type="protein sequence ID" value="QL04p038525:mrna"/>
    <property type="gene ID" value="QL04p038525"/>
</dbReference>
<dbReference type="PANTHER" id="PTHR47074:SF48">
    <property type="entry name" value="POLYNUCLEOTIDYL TRANSFERASE, RIBONUCLEASE H-LIKE SUPERFAMILY PROTEIN"/>
    <property type="match status" value="1"/>
</dbReference>
<reference evidence="2" key="2">
    <citation type="submission" date="2021-01" db="UniProtKB">
        <authorList>
            <consortium name="EnsemblPlants"/>
        </authorList>
    </citation>
    <scope>IDENTIFICATION</scope>
</reference>
<dbReference type="InParanoid" id="A0A7N2LFX7"/>
<evidence type="ECO:0000313" key="2">
    <source>
        <dbReference type="EnsemblPlants" id="QL04p038525:mrna"/>
    </source>
</evidence>
<evidence type="ECO:0000259" key="1">
    <source>
        <dbReference type="Pfam" id="PF13966"/>
    </source>
</evidence>
<dbReference type="Pfam" id="PF13966">
    <property type="entry name" value="zf-RVT"/>
    <property type="match status" value="1"/>
</dbReference>
<feature type="domain" description="Reverse transcriptase zinc-binding" evidence="1">
    <location>
        <begin position="15"/>
        <end position="86"/>
    </location>
</feature>
<dbReference type="PANTHER" id="PTHR47074">
    <property type="entry name" value="BNAC02G40300D PROTEIN"/>
    <property type="match status" value="1"/>
</dbReference>
<proteinExistence type="predicted"/>
<protein>
    <recommendedName>
        <fullName evidence="1">Reverse transcriptase zinc-binding domain-containing protein</fullName>
    </recommendedName>
</protein>
<dbReference type="InterPro" id="IPR052929">
    <property type="entry name" value="RNase_H-like_EbsB-rel"/>
</dbReference>
<dbReference type="Proteomes" id="UP000594261">
    <property type="component" value="Chromosome 4"/>
</dbReference>
<dbReference type="EMBL" id="LRBV02000004">
    <property type="status" value="NOT_ANNOTATED_CDS"/>
    <property type="molecule type" value="Genomic_DNA"/>
</dbReference>
<organism evidence="2 3">
    <name type="scientific">Quercus lobata</name>
    <name type="common">Valley oak</name>
    <dbReference type="NCBI Taxonomy" id="97700"/>
    <lineage>
        <taxon>Eukaryota</taxon>
        <taxon>Viridiplantae</taxon>
        <taxon>Streptophyta</taxon>
        <taxon>Embryophyta</taxon>
        <taxon>Tracheophyta</taxon>
        <taxon>Spermatophyta</taxon>
        <taxon>Magnoliopsida</taxon>
        <taxon>eudicotyledons</taxon>
        <taxon>Gunneridae</taxon>
        <taxon>Pentapetalae</taxon>
        <taxon>rosids</taxon>
        <taxon>fabids</taxon>
        <taxon>Fagales</taxon>
        <taxon>Fagaceae</taxon>
        <taxon>Quercus</taxon>
    </lineage>
</organism>
<dbReference type="Gramene" id="QL04p038525:mrna">
    <property type="protein sequence ID" value="QL04p038525:mrna"/>
    <property type="gene ID" value="QL04p038525"/>
</dbReference>
<keyword evidence="3" id="KW-1185">Reference proteome</keyword>
<sequence>MEEGGKITTGPLNRGAHKNFWKLFWSLNVPSKICHFIWRACIDSLPTKRNLIKHVSIPNALCERCGSEVEDLAHALWGCIGLKGIWWEIDACRARVGSPSLLLSQICKDARERLNEFQAATIPLPLSATASHPTRWLPPSPLHLKANCDAAIFNDLDCPSLGSVTWNSEGLVIAALSERVTLPPPVDDLEAFSWHRSVTFAIELGFQEVIFEGDSVVVYKHLRTTSPSLASFGHITDETRNLVSQF</sequence>
<dbReference type="InterPro" id="IPR026960">
    <property type="entry name" value="RVT-Znf"/>
</dbReference>